<dbReference type="RefSeq" id="YP_009482528.1">
    <property type="nucleotide sequence ID" value="NC_037666.1"/>
</dbReference>
<name>A0A2U7UDU7_9VIRU</name>
<evidence type="ECO:0008006" key="2">
    <source>
        <dbReference type="Google" id="ProtNLM"/>
    </source>
</evidence>
<dbReference type="EMBL" id="MG011690">
    <property type="protein sequence ID" value="AVK76525.1"/>
    <property type="molecule type" value="Genomic_DNA"/>
</dbReference>
<dbReference type="KEGG" id="vg:36843238"/>
<sequence>MANATSCADETWECARTLPAELVCAILERVEPTWLAVAAHVSSIWYDCAVAVGGEHAVVITEALVDEAIVDGADDVVRWCVQDLGCPWTPKRALLAALVDSALADQVSSADRHTPATALVALSAHVDGRRCRHDRRHAVSARIQDLERIGYQWDEGTLACAAVSLPVAEFQALADAHSAGVGLAWVVAAALGRTDLLDLLHEKWGHAAPRDACVHVADKSTQQWIASVWGRGHCVRDGGCASVSVCSWRSWADPPEHALAAWIAQQRALFVADPYGLLASAVLGVEYDATASQAQTAAGRAHAFARMALCGRPLYERGPYLSESARIARHTMLQVDAILKGTRTRRSALVPSGRSALYACEAR</sequence>
<organism evidence="1">
    <name type="scientific">Pandoravirus neocaledonia</name>
    <dbReference type="NCBI Taxonomy" id="2107708"/>
    <lineage>
        <taxon>Viruses</taxon>
        <taxon>Pandoravirus</taxon>
    </lineage>
</organism>
<dbReference type="Proteomes" id="UP000249287">
    <property type="component" value="Segment"/>
</dbReference>
<dbReference type="GeneID" id="36843238"/>
<proteinExistence type="predicted"/>
<evidence type="ECO:0000313" key="1">
    <source>
        <dbReference type="EMBL" id="AVK76525.1"/>
    </source>
</evidence>
<gene>
    <name evidence="1" type="ORF">pneo_cds_918</name>
</gene>
<reference evidence="1" key="1">
    <citation type="journal article" date="2018" name="Nat. Commun.">
        <title>Diversity and evolution of the emerging Pandoraviridae family.</title>
        <authorList>
            <person name="Legendre M."/>
            <person name="Fabre E."/>
            <person name="Poirot O."/>
            <person name="Jeudy S."/>
            <person name="Lartigue A."/>
            <person name="Alempic J.M."/>
            <person name="Beucher L."/>
            <person name="Philippe N."/>
            <person name="Bertaux L."/>
            <person name="Christo-Foroux E."/>
            <person name="Labadie K."/>
            <person name="Coute Y."/>
            <person name="Abergel C."/>
            <person name="Claverie J.M."/>
        </authorList>
    </citation>
    <scope>NUCLEOTIDE SEQUENCE [LARGE SCALE GENOMIC DNA]</scope>
    <source>
        <strain evidence="1">Neocaledonia</strain>
    </source>
</reference>
<protein>
    <recommendedName>
        <fullName evidence="2">F-box incomplete domain containing protein</fullName>
    </recommendedName>
</protein>
<accession>A0A2U7UDU7</accession>